<accession>A0ABS1MUF4</accession>
<evidence type="ECO:0000313" key="2">
    <source>
        <dbReference type="EMBL" id="MBL1091412.1"/>
    </source>
</evidence>
<dbReference type="RefSeq" id="WP_201805857.1">
    <property type="nucleotide sequence ID" value="NZ_JAERRI010000009.1"/>
</dbReference>
<reference evidence="2 3" key="1">
    <citation type="submission" date="2021-01" db="EMBL/GenBank/DDBJ databases">
        <title>WGS of actinomycetes isolated from Thailand.</title>
        <authorList>
            <person name="Thawai C."/>
        </authorList>
    </citation>
    <scope>NUCLEOTIDE SEQUENCE [LARGE SCALE GENOMIC DNA]</scope>
    <source>
        <strain evidence="2 3">CH9-7</strain>
    </source>
</reference>
<keyword evidence="3" id="KW-1185">Reference proteome</keyword>
<comment type="caution">
    <text evidence="2">The sequence shown here is derived from an EMBL/GenBank/DDBJ whole genome shotgun (WGS) entry which is preliminary data.</text>
</comment>
<evidence type="ECO:0000256" key="1">
    <source>
        <dbReference type="SAM" id="SignalP"/>
    </source>
</evidence>
<feature type="chain" id="PRO_5047486210" evidence="1">
    <location>
        <begin position="28"/>
        <end position="78"/>
    </location>
</feature>
<gene>
    <name evidence="2" type="ORF">JK360_18740</name>
</gene>
<feature type="signal peptide" evidence="1">
    <location>
        <begin position="1"/>
        <end position="27"/>
    </location>
</feature>
<proteinExistence type="predicted"/>
<evidence type="ECO:0000313" key="3">
    <source>
        <dbReference type="Proteomes" id="UP000629371"/>
    </source>
</evidence>
<dbReference type="EMBL" id="JAERRI010000009">
    <property type="protein sequence ID" value="MBL1091412.1"/>
    <property type="molecule type" value="Genomic_DNA"/>
</dbReference>
<organism evidence="2 3">
    <name type="scientific">Streptomyces siderophoricus</name>
    <dbReference type="NCBI Taxonomy" id="2802281"/>
    <lineage>
        <taxon>Bacteria</taxon>
        <taxon>Bacillati</taxon>
        <taxon>Actinomycetota</taxon>
        <taxon>Actinomycetes</taxon>
        <taxon>Kitasatosporales</taxon>
        <taxon>Streptomycetaceae</taxon>
        <taxon>Streptomyces</taxon>
    </lineage>
</organism>
<name>A0ABS1MUF4_9ACTN</name>
<keyword evidence="1" id="KW-0732">Signal</keyword>
<sequence>MRPHLRRCLVLAALGGVGVLASAAAQAAPRTTDVLRPADGGAAAQHRLHGGQFDPVVGHGGGVVAGGGELLVSRAGGA</sequence>
<dbReference type="Proteomes" id="UP000629371">
    <property type="component" value="Unassembled WGS sequence"/>
</dbReference>
<protein>
    <submittedName>
        <fullName evidence="2">Uncharacterized protein</fullName>
    </submittedName>
</protein>